<feature type="transmembrane region" description="Helical" evidence="2">
    <location>
        <begin position="212"/>
        <end position="230"/>
    </location>
</feature>
<keyword evidence="4" id="KW-1185">Reference proteome</keyword>
<feature type="transmembrane region" description="Helical" evidence="2">
    <location>
        <begin position="301"/>
        <end position="324"/>
    </location>
</feature>
<organism evidence="3">
    <name type="scientific">Oikopleura dioica</name>
    <name type="common">Tunicate</name>
    <dbReference type="NCBI Taxonomy" id="34765"/>
    <lineage>
        <taxon>Eukaryota</taxon>
        <taxon>Metazoa</taxon>
        <taxon>Chordata</taxon>
        <taxon>Tunicata</taxon>
        <taxon>Appendicularia</taxon>
        <taxon>Copelata</taxon>
        <taxon>Oikopleuridae</taxon>
        <taxon>Oikopleura</taxon>
    </lineage>
</organism>
<dbReference type="InterPro" id="IPR039672">
    <property type="entry name" value="MFS_2"/>
</dbReference>
<dbReference type="Gene3D" id="1.20.1250.20">
    <property type="entry name" value="MFS general substrate transporter like domains"/>
    <property type="match status" value="2"/>
</dbReference>
<feature type="transmembrane region" description="Helical" evidence="2">
    <location>
        <begin position="21"/>
        <end position="42"/>
    </location>
</feature>
<dbReference type="GO" id="GO:0008643">
    <property type="term" value="P:carbohydrate transport"/>
    <property type="evidence" value="ECO:0007669"/>
    <property type="project" value="InterPro"/>
</dbReference>
<dbReference type="SUPFAM" id="SSF103473">
    <property type="entry name" value="MFS general substrate transporter"/>
    <property type="match status" value="1"/>
</dbReference>
<feature type="transmembrane region" description="Helical" evidence="2">
    <location>
        <begin position="100"/>
        <end position="119"/>
    </location>
</feature>
<dbReference type="CDD" id="cd17491">
    <property type="entry name" value="MFS_MFSD12"/>
    <property type="match status" value="1"/>
</dbReference>
<evidence type="ECO:0000313" key="3">
    <source>
        <dbReference type="EMBL" id="CBY13110.1"/>
    </source>
</evidence>
<keyword evidence="2" id="KW-0812">Transmembrane</keyword>
<proteinExistence type="inferred from homology"/>
<feature type="transmembrane region" description="Helical" evidence="2">
    <location>
        <begin position="392"/>
        <end position="414"/>
    </location>
</feature>
<feature type="transmembrane region" description="Helical" evidence="2">
    <location>
        <begin position="357"/>
        <end position="380"/>
    </location>
</feature>
<evidence type="ECO:0000256" key="2">
    <source>
        <dbReference type="SAM" id="Phobius"/>
    </source>
</evidence>
<keyword evidence="2" id="KW-1133">Transmembrane helix</keyword>
<protein>
    <recommendedName>
        <fullName evidence="5">Major facilitator superfamily (MFS) profile domain-containing protein</fullName>
    </recommendedName>
</protein>
<evidence type="ECO:0000313" key="4">
    <source>
        <dbReference type="Proteomes" id="UP000001307"/>
    </source>
</evidence>
<evidence type="ECO:0000256" key="1">
    <source>
        <dbReference type="ARBA" id="ARBA00008335"/>
    </source>
</evidence>
<gene>
    <name evidence="3" type="ORF">GSOID_T00003856001</name>
</gene>
<keyword evidence="2" id="KW-0472">Membrane</keyword>
<feature type="transmembrane region" description="Helical" evidence="2">
    <location>
        <begin position="434"/>
        <end position="453"/>
    </location>
</feature>
<dbReference type="InParanoid" id="E4XTP8"/>
<feature type="transmembrane region" description="Helical" evidence="2">
    <location>
        <begin position="62"/>
        <end position="79"/>
    </location>
</feature>
<dbReference type="Pfam" id="PF13347">
    <property type="entry name" value="MFS_2"/>
    <property type="match status" value="1"/>
</dbReference>
<dbReference type="InterPro" id="IPR036259">
    <property type="entry name" value="MFS_trans_sf"/>
</dbReference>
<dbReference type="AlphaFoldDB" id="E4XTP8"/>
<comment type="similarity">
    <text evidence="1">Belongs to the major facilitator superfamily.</text>
</comment>
<dbReference type="PANTHER" id="PTHR11328">
    <property type="entry name" value="MAJOR FACILITATOR SUPERFAMILY DOMAIN-CONTAINING PROTEIN"/>
    <property type="match status" value="1"/>
</dbReference>
<name>E4XTP8_OIKDI</name>
<dbReference type="EMBL" id="FN653161">
    <property type="protein sequence ID" value="CBY13110.1"/>
    <property type="molecule type" value="Genomic_DNA"/>
</dbReference>
<dbReference type="GO" id="GO:0005886">
    <property type="term" value="C:plasma membrane"/>
    <property type="evidence" value="ECO:0007669"/>
    <property type="project" value="TreeGrafter"/>
</dbReference>
<feature type="transmembrane region" description="Helical" evidence="2">
    <location>
        <begin position="175"/>
        <end position="192"/>
    </location>
</feature>
<dbReference type="Proteomes" id="UP000001307">
    <property type="component" value="Unassembled WGS sequence"/>
</dbReference>
<dbReference type="PANTHER" id="PTHR11328:SF28">
    <property type="entry name" value="MAJOR FACILITATOR SUPERFAMILY DOMAIN-CONTAINING PROTEIN 12"/>
    <property type="match status" value="1"/>
</dbReference>
<feature type="transmembrane region" description="Helical" evidence="2">
    <location>
        <begin position="331"/>
        <end position="351"/>
    </location>
</feature>
<accession>E4XTP8</accession>
<sequence length="503" mass="55821">MRRGMRKTLSPLAKVGFGAGHVLNDMCGTMWFGYGLVFASLSHFKTLAALSSSLEISSTNCGYIILVAQFADAIFNLWVGNECDKVTLIKKFGRRKGWHAIGTLMVLIGIVFTFVPPFTYIPGLTPEWMAVYHMMSCQILFNAGWAIAQIAHLSLIPSLAVTEEDEISLNSIRQAMVYCASILTYTLAGFIIKNSSDGAGLDWSTRWQITTLNFVSASVGFIFALTFLVLTPESPSETPILETTHVTSTCKAKTLTVREWANKPGFFRVGLCYTLTRLMYNQQLLFFPVLITTSLRFPNSYIGFCPLVLYASGMFLSFALPFILKITGKKCMMILSTLLVAGGFIWLEFVVSATNEIWGIAILLGMGAAGTLIMSLSSIVDVIGHNRESSSFIYGTYSVFDKVMNGLAALVTQVMSPCGDEHSTATCHDDFPSFFGRMVMIFTGLAMVVYLFYPKFERAEEQQYDVMGSIIVSNRFQRHHSMSLSYSRSQNLDSERRPLLANK</sequence>
<reference evidence="3" key="1">
    <citation type="journal article" date="2010" name="Science">
        <title>Plasticity of animal genome architecture unmasked by rapid evolution of a pelagic tunicate.</title>
        <authorList>
            <person name="Denoeud F."/>
            <person name="Henriet S."/>
            <person name="Mungpakdee S."/>
            <person name="Aury J.M."/>
            <person name="Da Silva C."/>
            <person name="Brinkmann H."/>
            <person name="Mikhaleva J."/>
            <person name="Olsen L.C."/>
            <person name="Jubin C."/>
            <person name="Canestro C."/>
            <person name="Bouquet J.M."/>
            <person name="Danks G."/>
            <person name="Poulain J."/>
            <person name="Campsteijn C."/>
            <person name="Adamski M."/>
            <person name="Cross I."/>
            <person name="Yadetie F."/>
            <person name="Muffato M."/>
            <person name="Louis A."/>
            <person name="Butcher S."/>
            <person name="Tsagkogeorga G."/>
            <person name="Konrad A."/>
            <person name="Singh S."/>
            <person name="Jensen M.F."/>
            <person name="Cong E.H."/>
            <person name="Eikeseth-Otteraa H."/>
            <person name="Noel B."/>
            <person name="Anthouard V."/>
            <person name="Porcel B.M."/>
            <person name="Kachouri-Lafond R."/>
            <person name="Nishino A."/>
            <person name="Ugolini M."/>
            <person name="Chourrout P."/>
            <person name="Nishida H."/>
            <person name="Aasland R."/>
            <person name="Huzurbazar S."/>
            <person name="Westhof E."/>
            <person name="Delsuc F."/>
            <person name="Lehrach H."/>
            <person name="Reinhardt R."/>
            <person name="Weissenbach J."/>
            <person name="Roy S.W."/>
            <person name="Artiguenave F."/>
            <person name="Postlethwait J.H."/>
            <person name="Manak J.R."/>
            <person name="Thompson E.M."/>
            <person name="Jaillon O."/>
            <person name="Du Pasquier L."/>
            <person name="Boudinot P."/>
            <person name="Liberles D.A."/>
            <person name="Volff J.N."/>
            <person name="Philippe H."/>
            <person name="Lenhard B."/>
            <person name="Roest Crollius H."/>
            <person name="Wincker P."/>
            <person name="Chourrout D."/>
        </authorList>
    </citation>
    <scope>NUCLEOTIDE SEQUENCE [LARGE SCALE GENOMIC DNA]</scope>
</reference>
<dbReference type="OrthoDB" id="1730117at2759"/>
<evidence type="ECO:0008006" key="5">
    <source>
        <dbReference type="Google" id="ProtNLM"/>
    </source>
</evidence>
<dbReference type="GO" id="GO:0015293">
    <property type="term" value="F:symporter activity"/>
    <property type="evidence" value="ECO:0007669"/>
    <property type="project" value="InterPro"/>
</dbReference>
<feature type="transmembrane region" description="Helical" evidence="2">
    <location>
        <begin position="139"/>
        <end position="163"/>
    </location>
</feature>